<sequence>MNSTLNLRKLKTEKVIWSLKAVPRKEILLYIYNFNPAMMIRCLTGC</sequence>
<accession>A0A1G7WYU8</accession>
<reference evidence="1 2" key="1">
    <citation type="submission" date="2016-10" db="EMBL/GenBank/DDBJ databases">
        <authorList>
            <person name="de Groot N.N."/>
        </authorList>
    </citation>
    <scope>NUCLEOTIDE SEQUENCE [LARGE SCALE GENOMIC DNA]</scope>
    <source>
        <strain evidence="1 2">DSM 569</strain>
    </source>
</reference>
<protein>
    <submittedName>
        <fullName evidence="1">Uncharacterized protein</fullName>
    </submittedName>
</protein>
<evidence type="ECO:0000313" key="2">
    <source>
        <dbReference type="Proteomes" id="UP000183404"/>
    </source>
</evidence>
<organism evidence="1 2">
    <name type="scientific">Thermoanaerobacter thermohydrosulfuricus</name>
    <name type="common">Clostridium thermohydrosulfuricum</name>
    <dbReference type="NCBI Taxonomy" id="1516"/>
    <lineage>
        <taxon>Bacteria</taxon>
        <taxon>Bacillati</taxon>
        <taxon>Bacillota</taxon>
        <taxon>Clostridia</taxon>
        <taxon>Thermoanaerobacterales</taxon>
        <taxon>Thermoanaerobacteraceae</taxon>
        <taxon>Thermoanaerobacter</taxon>
    </lineage>
</organism>
<gene>
    <name evidence="1" type="ORF">SAMN04244560_02891</name>
</gene>
<dbReference type="AlphaFoldDB" id="A0A1G7WYU8"/>
<name>A0A1G7WYU8_THETY</name>
<proteinExistence type="predicted"/>
<evidence type="ECO:0000313" key="1">
    <source>
        <dbReference type="EMBL" id="SDG77117.1"/>
    </source>
</evidence>
<dbReference type="EMBL" id="FNBS01000139">
    <property type="protein sequence ID" value="SDG77117.1"/>
    <property type="molecule type" value="Genomic_DNA"/>
</dbReference>
<dbReference type="Proteomes" id="UP000183404">
    <property type="component" value="Unassembled WGS sequence"/>
</dbReference>